<dbReference type="InterPro" id="IPR007159">
    <property type="entry name" value="SpoVT-AbrB_dom"/>
</dbReference>
<dbReference type="InterPro" id="IPR037914">
    <property type="entry name" value="SpoVT-AbrB_sf"/>
</dbReference>
<evidence type="ECO:0000313" key="2">
    <source>
        <dbReference type="EMBL" id="CUA80003.1"/>
    </source>
</evidence>
<dbReference type="AlphaFoldDB" id="A0A0K6GN77"/>
<name>A0A0K6GN77_9BACL</name>
<dbReference type="GO" id="GO:0003677">
    <property type="term" value="F:DNA binding"/>
    <property type="evidence" value="ECO:0007669"/>
    <property type="project" value="InterPro"/>
</dbReference>
<proteinExistence type="predicted"/>
<dbReference type="SMART" id="SM00966">
    <property type="entry name" value="SpoVT_AbrB"/>
    <property type="match status" value="1"/>
</dbReference>
<protein>
    <submittedName>
        <fullName evidence="2">Antidote-toxin recognition MazE</fullName>
    </submittedName>
</protein>
<evidence type="ECO:0000313" key="3">
    <source>
        <dbReference type="Proteomes" id="UP000182738"/>
    </source>
</evidence>
<dbReference type="SUPFAM" id="SSF89447">
    <property type="entry name" value="AbrB/MazE/MraZ-like"/>
    <property type="match status" value="1"/>
</dbReference>
<accession>A0A0K6GN77</accession>
<keyword evidence="3" id="KW-1185">Reference proteome</keyword>
<dbReference type="STRING" id="1325335.GCA_001418025_01311"/>
<dbReference type="OrthoDB" id="582905at2"/>
<dbReference type="Proteomes" id="UP000182738">
    <property type="component" value="Unassembled WGS sequence"/>
</dbReference>
<feature type="domain" description="SpoVT-AbrB" evidence="1">
    <location>
        <begin position="9"/>
        <end position="54"/>
    </location>
</feature>
<evidence type="ECO:0000259" key="1">
    <source>
        <dbReference type="SMART" id="SM00966"/>
    </source>
</evidence>
<dbReference type="Pfam" id="PF04014">
    <property type="entry name" value="MazE_antitoxin"/>
    <property type="match status" value="1"/>
</dbReference>
<dbReference type="Gene3D" id="2.10.260.10">
    <property type="match status" value="1"/>
</dbReference>
<organism evidence="2 3">
    <name type="scientific">Anoxybacillus suryakundensis</name>
    <dbReference type="NCBI Taxonomy" id="1325335"/>
    <lineage>
        <taxon>Bacteria</taxon>
        <taxon>Bacillati</taxon>
        <taxon>Bacillota</taxon>
        <taxon>Bacilli</taxon>
        <taxon>Bacillales</taxon>
        <taxon>Anoxybacillaceae</taxon>
        <taxon>Anoxybacillus</taxon>
    </lineage>
</organism>
<gene>
    <name evidence="2" type="ORF">Ga0061060_10715</name>
</gene>
<dbReference type="RefSeq" id="WP_003397476.1">
    <property type="nucleotide sequence ID" value="NZ_BAABDZ010000010.1"/>
</dbReference>
<reference evidence="3" key="1">
    <citation type="submission" date="2015-08" db="EMBL/GenBank/DDBJ databases">
        <authorList>
            <person name="Varghese N."/>
        </authorList>
    </citation>
    <scope>NUCLEOTIDE SEQUENCE [LARGE SCALE GENOMIC DNA]</scope>
    <source>
        <strain evidence="3">DSM 27374</strain>
    </source>
</reference>
<dbReference type="EMBL" id="CYGZ01000007">
    <property type="protein sequence ID" value="CUA80003.1"/>
    <property type="molecule type" value="Genomic_DNA"/>
</dbReference>
<sequence length="83" mass="9556">MLHVERKVLKIGNSLGITFPSEFLQKLDIHQGDEIQMELEGNQIVIKKSNKVNLPKGISRDFFDVLDETLKEYDETIKGLVDR</sequence>